<keyword evidence="3" id="KW-1185">Reference proteome</keyword>
<dbReference type="PIRSF" id="PIRSF003073">
    <property type="entry name" value="DNAC_TnpB_IstB"/>
    <property type="match status" value="1"/>
</dbReference>
<sequence>MIDIDETTRVKLRALRLSTFADIYFALLNDDANADELPENIFLAAVDEALEQRRQRNVAKAIAQAHLFYPHATIADISRPSERGINERQLKRLAATKWREEPTNIHILAPTGAGKTYIACALGVEACHTGHSVAYFRLDQLTAKLAVLPTTHPDYTALMRKLINVDVLIIDDFLTMSIDLRGQEDLTKIVIERDGRLPTIIASQSTAAYWVQTMPNRIAAESLVSRLNTGLRIDIGDYDMRKALSHPTN</sequence>
<dbReference type="Pfam" id="PF01695">
    <property type="entry name" value="IstB_IS21"/>
    <property type="match status" value="1"/>
</dbReference>
<evidence type="ECO:0000313" key="2">
    <source>
        <dbReference type="EMBL" id="MBG6122661.1"/>
    </source>
</evidence>
<organism evidence="2 3">
    <name type="scientific">Corynebacterium aquatimens</name>
    <dbReference type="NCBI Taxonomy" id="1190508"/>
    <lineage>
        <taxon>Bacteria</taxon>
        <taxon>Bacillati</taxon>
        <taxon>Actinomycetota</taxon>
        <taxon>Actinomycetes</taxon>
        <taxon>Mycobacteriales</taxon>
        <taxon>Corynebacteriaceae</taxon>
        <taxon>Corynebacterium</taxon>
    </lineage>
</organism>
<dbReference type="Gene3D" id="3.40.50.300">
    <property type="entry name" value="P-loop containing nucleotide triphosphate hydrolases"/>
    <property type="match status" value="1"/>
</dbReference>
<gene>
    <name evidence="2" type="ORF">IW254_001630</name>
</gene>
<comment type="caution">
    <text evidence="2">The sequence shown here is derived from an EMBL/GenBank/DDBJ whole genome shotgun (WGS) entry which is preliminary data.</text>
</comment>
<dbReference type="AlphaFoldDB" id="A0A931E2M9"/>
<dbReference type="EMBL" id="JADOUE010000001">
    <property type="protein sequence ID" value="MBG6122661.1"/>
    <property type="molecule type" value="Genomic_DNA"/>
</dbReference>
<dbReference type="PANTHER" id="PTHR30050">
    <property type="entry name" value="CHROMOSOMAL REPLICATION INITIATOR PROTEIN DNAA"/>
    <property type="match status" value="1"/>
</dbReference>
<protein>
    <submittedName>
        <fullName evidence="2">DNA replication protein DnaC</fullName>
    </submittedName>
</protein>
<dbReference type="SUPFAM" id="SSF52540">
    <property type="entry name" value="P-loop containing nucleoside triphosphate hydrolases"/>
    <property type="match status" value="1"/>
</dbReference>
<dbReference type="Proteomes" id="UP000658613">
    <property type="component" value="Unassembled WGS sequence"/>
</dbReference>
<evidence type="ECO:0000313" key="3">
    <source>
        <dbReference type="Proteomes" id="UP000658613"/>
    </source>
</evidence>
<dbReference type="PANTHER" id="PTHR30050:SF4">
    <property type="entry name" value="ATP-BINDING PROTEIN RV3427C IN INSERTION SEQUENCE-RELATED"/>
    <property type="match status" value="1"/>
</dbReference>
<dbReference type="InterPro" id="IPR028350">
    <property type="entry name" value="DNAC/IstB-like"/>
</dbReference>
<dbReference type="InterPro" id="IPR002611">
    <property type="entry name" value="IstB_ATP-bd"/>
</dbReference>
<dbReference type="GO" id="GO:0005524">
    <property type="term" value="F:ATP binding"/>
    <property type="evidence" value="ECO:0007669"/>
    <property type="project" value="InterPro"/>
</dbReference>
<reference evidence="2" key="1">
    <citation type="submission" date="2020-11" db="EMBL/GenBank/DDBJ databases">
        <title>Sequencing the genomes of 1000 actinobacteria strains.</title>
        <authorList>
            <person name="Klenk H.-P."/>
        </authorList>
    </citation>
    <scope>NUCLEOTIDE SEQUENCE</scope>
    <source>
        <strain evidence="2">DSM 45632</strain>
    </source>
</reference>
<dbReference type="RefSeq" id="WP_196825020.1">
    <property type="nucleotide sequence ID" value="NZ_CP046980.1"/>
</dbReference>
<evidence type="ECO:0000259" key="1">
    <source>
        <dbReference type="Pfam" id="PF01695"/>
    </source>
</evidence>
<proteinExistence type="predicted"/>
<name>A0A931E2M9_9CORY</name>
<accession>A0A931E2M9</accession>
<dbReference type="CDD" id="cd00009">
    <property type="entry name" value="AAA"/>
    <property type="match status" value="1"/>
</dbReference>
<dbReference type="InterPro" id="IPR027417">
    <property type="entry name" value="P-loop_NTPase"/>
</dbReference>
<feature type="domain" description="IstB-like ATP-binding" evidence="1">
    <location>
        <begin position="12"/>
        <end position="228"/>
    </location>
</feature>
<dbReference type="GO" id="GO:0006260">
    <property type="term" value="P:DNA replication"/>
    <property type="evidence" value="ECO:0007669"/>
    <property type="project" value="TreeGrafter"/>
</dbReference>